<gene>
    <name evidence="3" type="primary">rpiA</name>
    <name evidence="4" type="ORF">DDZ16_09655</name>
</gene>
<dbReference type="UniPathway" id="UPA00115">
    <property type="reaction ID" value="UER00412"/>
</dbReference>
<evidence type="ECO:0000256" key="3">
    <source>
        <dbReference type="HAMAP-Rule" id="MF_00170"/>
    </source>
</evidence>
<reference evidence="4 5" key="1">
    <citation type="submission" date="2018-05" db="EMBL/GenBank/DDBJ databases">
        <title>Marinilabilia rubrum sp. nov., isolated from saltern sediment.</title>
        <authorList>
            <person name="Zhang R."/>
        </authorList>
    </citation>
    <scope>NUCLEOTIDE SEQUENCE [LARGE SCALE GENOMIC DNA]</scope>
    <source>
        <strain evidence="4 5">WTE16</strain>
    </source>
</reference>
<organism evidence="4 5">
    <name type="scientific">Marinilabilia rubra</name>
    <dbReference type="NCBI Taxonomy" id="2162893"/>
    <lineage>
        <taxon>Bacteria</taxon>
        <taxon>Pseudomonadati</taxon>
        <taxon>Bacteroidota</taxon>
        <taxon>Bacteroidia</taxon>
        <taxon>Marinilabiliales</taxon>
        <taxon>Marinilabiliaceae</taxon>
        <taxon>Marinilabilia</taxon>
    </lineage>
</organism>
<dbReference type="InterPro" id="IPR020672">
    <property type="entry name" value="Ribose5P_isomerase_typA_subgr"/>
</dbReference>
<keyword evidence="5" id="KW-1185">Reference proteome</keyword>
<dbReference type="GO" id="GO:0009052">
    <property type="term" value="P:pentose-phosphate shunt, non-oxidative branch"/>
    <property type="evidence" value="ECO:0007669"/>
    <property type="project" value="UniProtKB-UniRule"/>
</dbReference>
<dbReference type="SUPFAM" id="SSF75445">
    <property type="entry name" value="D-ribose-5-phosphate isomerase (RpiA), lid domain"/>
    <property type="match status" value="1"/>
</dbReference>
<comment type="catalytic activity">
    <reaction evidence="1 3">
        <text>aldehydo-D-ribose 5-phosphate = D-ribulose 5-phosphate</text>
        <dbReference type="Rhea" id="RHEA:14657"/>
        <dbReference type="ChEBI" id="CHEBI:58121"/>
        <dbReference type="ChEBI" id="CHEBI:58273"/>
        <dbReference type="EC" id="5.3.1.6"/>
    </reaction>
</comment>
<dbReference type="EMBL" id="QEWP01000006">
    <property type="protein sequence ID" value="PWD99700.1"/>
    <property type="molecule type" value="Genomic_DNA"/>
</dbReference>
<dbReference type="CDD" id="cd01398">
    <property type="entry name" value="RPI_A"/>
    <property type="match status" value="1"/>
</dbReference>
<dbReference type="Gene3D" id="3.40.50.1360">
    <property type="match status" value="1"/>
</dbReference>
<dbReference type="InterPro" id="IPR037171">
    <property type="entry name" value="NagB/RpiA_transferase-like"/>
</dbReference>
<comment type="caution">
    <text evidence="4">The sequence shown here is derived from an EMBL/GenBank/DDBJ whole genome shotgun (WGS) entry which is preliminary data.</text>
</comment>
<dbReference type="GO" id="GO:0005829">
    <property type="term" value="C:cytosol"/>
    <property type="evidence" value="ECO:0007669"/>
    <property type="project" value="TreeGrafter"/>
</dbReference>
<dbReference type="HAMAP" id="MF_00170">
    <property type="entry name" value="Rib_5P_isom_A"/>
    <property type="match status" value="1"/>
</dbReference>
<dbReference type="RefSeq" id="WP_109264239.1">
    <property type="nucleotide sequence ID" value="NZ_QEWP01000006.1"/>
</dbReference>
<dbReference type="FunFam" id="3.40.50.1360:FF:000001">
    <property type="entry name" value="Ribose-5-phosphate isomerase A"/>
    <property type="match status" value="1"/>
</dbReference>
<comment type="function">
    <text evidence="3">Catalyzes the reversible conversion of ribose-5-phosphate to ribulose 5-phosphate.</text>
</comment>
<feature type="binding site" evidence="3">
    <location>
        <begin position="25"/>
        <end position="28"/>
    </location>
    <ligand>
        <name>substrate</name>
    </ligand>
</feature>
<dbReference type="PANTHER" id="PTHR11934">
    <property type="entry name" value="RIBOSE-5-PHOSPHATE ISOMERASE"/>
    <property type="match status" value="1"/>
</dbReference>
<dbReference type="NCBIfam" id="TIGR00021">
    <property type="entry name" value="rpiA"/>
    <property type="match status" value="1"/>
</dbReference>
<evidence type="ECO:0000313" key="4">
    <source>
        <dbReference type="EMBL" id="PWD99700.1"/>
    </source>
</evidence>
<comment type="subunit">
    <text evidence="3">Homodimer.</text>
</comment>
<dbReference type="Gene3D" id="3.30.70.260">
    <property type="match status" value="1"/>
</dbReference>
<comment type="pathway">
    <text evidence="3">Carbohydrate degradation; pentose phosphate pathway; D-ribose 5-phosphate from D-ribulose 5-phosphate (non-oxidative stage): step 1/1.</text>
</comment>
<feature type="binding site" evidence="3">
    <location>
        <position position="120"/>
    </location>
    <ligand>
        <name>substrate</name>
    </ligand>
</feature>
<dbReference type="PANTHER" id="PTHR11934:SF0">
    <property type="entry name" value="RIBOSE-5-PHOSPHATE ISOMERASE"/>
    <property type="match status" value="1"/>
</dbReference>
<dbReference type="Proteomes" id="UP000244956">
    <property type="component" value="Unassembled WGS sequence"/>
</dbReference>
<evidence type="ECO:0000313" key="5">
    <source>
        <dbReference type="Proteomes" id="UP000244956"/>
    </source>
</evidence>
<feature type="active site" description="Proton acceptor" evidence="3">
    <location>
        <position position="102"/>
    </location>
</feature>
<dbReference type="NCBIfam" id="NF001924">
    <property type="entry name" value="PRK00702.1"/>
    <property type="match status" value="1"/>
</dbReference>
<accession>A0A2U2B9F5</accession>
<dbReference type="GO" id="GO:0006014">
    <property type="term" value="P:D-ribose metabolic process"/>
    <property type="evidence" value="ECO:0007669"/>
    <property type="project" value="TreeGrafter"/>
</dbReference>
<dbReference type="AlphaFoldDB" id="A0A2U2B9F5"/>
<feature type="binding site" evidence="3">
    <location>
        <begin position="93"/>
        <end position="96"/>
    </location>
    <ligand>
        <name>substrate</name>
    </ligand>
</feature>
<evidence type="ECO:0000256" key="2">
    <source>
        <dbReference type="ARBA" id="ARBA00023235"/>
    </source>
</evidence>
<evidence type="ECO:0000256" key="1">
    <source>
        <dbReference type="ARBA" id="ARBA00001713"/>
    </source>
</evidence>
<dbReference type="OrthoDB" id="5870696at2"/>
<sequence length="225" mass="24675">MNVKKIVAESAVKYIQDGMVVGLGSGTTAHWFIKKLGQMVEDGLEIKAVATSVESEVLAKELEIPIVNFEEIDQIDVTVDGADEVDPGLNLIKGGGGALLREKIVANACQQLIIIVDETKKVKHLGTFPLPVEVVPFALSLTKKKVEELGCKSEIRMSDENHRYRTDNGNFILDCEFGNISHPQELHQQLNMIPGVVDNGLFINLAPRVLVGYKNGNIETLKKSE</sequence>
<dbReference type="Pfam" id="PF06026">
    <property type="entry name" value="Rib_5-P_isom_A"/>
    <property type="match status" value="1"/>
</dbReference>
<name>A0A2U2B9F5_9BACT</name>
<dbReference type="InterPro" id="IPR004788">
    <property type="entry name" value="Ribose5P_isomerase_type_A"/>
</dbReference>
<keyword evidence="2 3" id="KW-0413">Isomerase</keyword>
<proteinExistence type="inferred from homology"/>
<dbReference type="GO" id="GO:0004751">
    <property type="term" value="F:ribose-5-phosphate isomerase activity"/>
    <property type="evidence" value="ECO:0007669"/>
    <property type="project" value="UniProtKB-UniRule"/>
</dbReference>
<dbReference type="SUPFAM" id="SSF100950">
    <property type="entry name" value="NagB/RpiA/CoA transferase-like"/>
    <property type="match status" value="1"/>
</dbReference>
<comment type="similarity">
    <text evidence="3">Belongs to the ribose 5-phosphate isomerase family.</text>
</comment>
<feature type="binding site" evidence="3">
    <location>
        <begin position="80"/>
        <end position="83"/>
    </location>
    <ligand>
        <name>substrate</name>
    </ligand>
</feature>
<protein>
    <recommendedName>
        <fullName evidence="3">Ribose-5-phosphate isomerase A</fullName>
        <ecNumber evidence="3">5.3.1.6</ecNumber>
    </recommendedName>
    <alternativeName>
        <fullName evidence="3">Phosphoriboisomerase A</fullName>
        <shortName evidence="3">PRI</shortName>
    </alternativeName>
</protein>
<dbReference type="EC" id="5.3.1.6" evidence="3"/>